<accession>A0ABZ2GYS3</accession>
<evidence type="ECO:0000313" key="11">
    <source>
        <dbReference type="Proteomes" id="UP001368618"/>
    </source>
</evidence>
<organism evidence="10 11">
    <name type="scientific">Candidatus Legionella polyplacis</name>
    <dbReference type="NCBI Taxonomy" id="2005262"/>
    <lineage>
        <taxon>Bacteria</taxon>
        <taxon>Pseudomonadati</taxon>
        <taxon>Pseudomonadota</taxon>
        <taxon>Gammaproteobacteria</taxon>
        <taxon>Legionellales</taxon>
        <taxon>Legionellaceae</taxon>
        <taxon>Legionella</taxon>
    </lineage>
</organism>
<comment type="function">
    <text evidence="2">Responsible for synthesis of pseudouridine from uracil at positions 955, 2504 and 2580 in 23S ribosomal RNA.</text>
</comment>
<name>A0ABZ2GYS3_9GAMM</name>
<dbReference type="Gene3D" id="3.30.2350.10">
    <property type="entry name" value="Pseudouridine synthase"/>
    <property type="match status" value="1"/>
</dbReference>
<dbReference type="PANTHER" id="PTHR21600:SF92">
    <property type="entry name" value="RIBOSOMAL LARGE SUBUNIT PSEUDOURIDINE SYNTHASE C"/>
    <property type="match status" value="1"/>
</dbReference>
<evidence type="ECO:0000256" key="2">
    <source>
        <dbReference type="ARBA" id="ARBA00002876"/>
    </source>
</evidence>
<evidence type="ECO:0000256" key="8">
    <source>
        <dbReference type="RuleBase" id="RU362028"/>
    </source>
</evidence>
<proteinExistence type="inferred from homology"/>
<comment type="catalytic activity">
    <reaction evidence="1">
        <text>uridine(955/2504/2580) in 23S rRNA = pseudouridine(955/2504/2580) in 23S rRNA</text>
        <dbReference type="Rhea" id="RHEA:42528"/>
        <dbReference type="Rhea" id="RHEA-COMP:10099"/>
        <dbReference type="Rhea" id="RHEA-COMP:10100"/>
        <dbReference type="ChEBI" id="CHEBI:65314"/>
        <dbReference type="ChEBI" id="CHEBI:65315"/>
        <dbReference type="EC" id="5.4.99.24"/>
    </reaction>
</comment>
<keyword evidence="5 7" id="KW-0694">RNA-binding</keyword>
<dbReference type="InterPro" id="IPR020103">
    <property type="entry name" value="PsdUridine_synth_cat_dom_sf"/>
</dbReference>
<dbReference type="SUPFAM" id="SSF55174">
    <property type="entry name" value="Alpha-L RNA-binding motif"/>
    <property type="match status" value="1"/>
</dbReference>
<dbReference type="InterPro" id="IPR006145">
    <property type="entry name" value="PsdUridine_synth_RsuA/RluA"/>
</dbReference>
<protein>
    <recommendedName>
        <fullName evidence="8">Pseudouridine synthase</fullName>
        <ecNumber evidence="8">5.4.99.-</ecNumber>
    </recommendedName>
</protein>
<reference evidence="10" key="1">
    <citation type="submission" date="2023-09" db="EMBL/GenBank/DDBJ databases">
        <title>Genomes of two closely related lineages of the louse Polyplax serrata with different host specificities.</title>
        <authorList>
            <person name="Martinu J."/>
            <person name="Tarabai H."/>
            <person name="Stefka J."/>
            <person name="Hypsa V."/>
        </authorList>
    </citation>
    <scope>NUCLEOTIDE SEQUENCE [LARGE SCALE GENOMIC DNA]</scope>
    <source>
        <strain evidence="10">98ZLc_SE</strain>
    </source>
</reference>
<dbReference type="Gene3D" id="3.10.290.10">
    <property type="entry name" value="RNA-binding S4 domain"/>
    <property type="match status" value="1"/>
</dbReference>
<dbReference type="RefSeq" id="WP_338516080.1">
    <property type="nucleotide sequence ID" value="NZ_CP135137.1"/>
</dbReference>
<dbReference type="InterPro" id="IPR050188">
    <property type="entry name" value="RluA_PseudoU_synthase"/>
</dbReference>
<comment type="catalytic activity">
    <reaction evidence="8">
        <text>a uridine in RNA = a pseudouridine in RNA</text>
        <dbReference type="Rhea" id="RHEA:48348"/>
        <dbReference type="Rhea" id="RHEA-COMP:12068"/>
        <dbReference type="Rhea" id="RHEA-COMP:12069"/>
        <dbReference type="ChEBI" id="CHEBI:65314"/>
        <dbReference type="ChEBI" id="CHEBI:65315"/>
    </reaction>
</comment>
<evidence type="ECO:0000259" key="9">
    <source>
        <dbReference type="SMART" id="SM00363"/>
    </source>
</evidence>
<dbReference type="PROSITE" id="PS01129">
    <property type="entry name" value="PSI_RLU"/>
    <property type="match status" value="1"/>
</dbReference>
<gene>
    <name evidence="10" type="ORF">RQL39_02340</name>
</gene>
<evidence type="ECO:0000313" key="10">
    <source>
        <dbReference type="EMBL" id="WWR11506.1"/>
    </source>
</evidence>
<dbReference type="Proteomes" id="UP001368618">
    <property type="component" value="Chromosome"/>
</dbReference>
<feature type="domain" description="RNA-binding S4" evidence="9">
    <location>
        <begin position="15"/>
        <end position="75"/>
    </location>
</feature>
<dbReference type="EMBL" id="CP135137">
    <property type="protein sequence ID" value="WWR11506.1"/>
    <property type="molecule type" value="Genomic_DNA"/>
</dbReference>
<dbReference type="SUPFAM" id="SSF55120">
    <property type="entry name" value="Pseudouridine synthase"/>
    <property type="match status" value="1"/>
</dbReference>
<evidence type="ECO:0000256" key="5">
    <source>
        <dbReference type="ARBA" id="ARBA00022884"/>
    </source>
</evidence>
<dbReference type="SMART" id="SM00363">
    <property type="entry name" value="S4"/>
    <property type="match status" value="1"/>
</dbReference>
<keyword evidence="6 8" id="KW-0413">Isomerase</keyword>
<dbReference type="NCBIfam" id="TIGR00005">
    <property type="entry name" value="rluA_subfam"/>
    <property type="match status" value="1"/>
</dbReference>
<dbReference type="CDD" id="cd00165">
    <property type="entry name" value="S4"/>
    <property type="match status" value="1"/>
</dbReference>
<sequence length="315" mass="36785">MLRFYKIIHHDFVGQRLDNYLIRILKGVPKSHIYKIIRIGLVRVNKKRVNVSFRLSYQDEIQVSSVYFIKKKNMFVSYQTKYNLRKSVIFENDQLLVINKPSNLAVHGGSGLCVGIIEVLREIRRDLFYLNLIHRLDKETSGCLLIAKKRSIAKCIGKLLEDRKVKKVYLALLLNTWKHPDMVSVNVGLKKIKTSVGRKIIISKKLGKPSLTMFYLLENYQNACLVKIIPKTGRTHQIRVHSSYLGHPIIGDKKYGNAFLDKLEKINFSIDRLYLHAESISFTIDKKFYQFKSLLDDDFFRLLKEFRSSNFIVNL</sequence>
<keyword evidence="4" id="KW-0698">rRNA processing</keyword>
<comment type="similarity">
    <text evidence="3 8">Belongs to the pseudouridine synthase RluA family.</text>
</comment>
<keyword evidence="11" id="KW-1185">Reference proteome</keyword>
<dbReference type="PROSITE" id="PS50889">
    <property type="entry name" value="S4"/>
    <property type="match status" value="1"/>
</dbReference>
<dbReference type="Pfam" id="PF01479">
    <property type="entry name" value="S4"/>
    <property type="match status" value="1"/>
</dbReference>
<dbReference type="InterPro" id="IPR006225">
    <property type="entry name" value="PsdUridine_synth_RluC/D"/>
</dbReference>
<evidence type="ECO:0000256" key="1">
    <source>
        <dbReference type="ARBA" id="ARBA00000381"/>
    </source>
</evidence>
<dbReference type="InterPro" id="IPR006224">
    <property type="entry name" value="PsdUridine_synth_RluA-like_CS"/>
</dbReference>
<dbReference type="InterPro" id="IPR002942">
    <property type="entry name" value="S4_RNA-bd"/>
</dbReference>
<dbReference type="InterPro" id="IPR036986">
    <property type="entry name" value="S4_RNA-bd_sf"/>
</dbReference>
<evidence type="ECO:0000256" key="4">
    <source>
        <dbReference type="ARBA" id="ARBA00022552"/>
    </source>
</evidence>
<evidence type="ECO:0000256" key="7">
    <source>
        <dbReference type="PROSITE-ProRule" id="PRU00182"/>
    </source>
</evidence>
<dbReference type="Pfam" id="PF00849">
    <property type="entry name" value="PseudoU_synth_2"/>
    <property type="match status" value="1"/>
</dbReference>
<dbReference type="EC" id="5.4.99.-" evidence="8"/>
<dbReference type="PANTHER" id="PTHR21600">
    <property type="entry name" value="MITOCHONDRIAL RNA PSEUDOURIDINE SYNTHASE"/>
    <property type="match status" value="1"/>
</dbReference>
<dbReference type="CDD" id="cd02869">
    <property type="entry name" value="PseudoU_synth_RluA_like"/>
    <property type="match status" value="1"/>
</dbReference>
<evidence type="ECO:0000256" key="3">
    <source>
        <dbReference type="ARBA" id="ARBA00010876"/>
    </source>
</evidence>
<evidence type="ECO:0000256" key="6">
    <source>
        <dbReference type="ARBA" id="ARBA00023235"/>
    </source>
</evidence>